<dbReference type="InterPro" id="IPR055966">
    <property type="entry name" value="DUF7544"/>
</dbReference>
<feature type="compositionally biased region" description="Basic and acidic residues" evidence="1">
    <location>
        <begin position="329"/>
        <end position="344"/>
    </location>
</feature>
<name>A0A521BVB9_9EURY</name>
<dbReference type="Proteomes" id="UP000319712">
    <property type="component" value="Unassembled WGS sequence"/>
</dbReference>
<reference evidence="3 4" key="1">
    <citation type="submission" date="2017-05" db="EMBL/GenBank/DDBJ databases">
        <authorList>
            <person name="Varghese N."/>
            <person name="Submissions S."/>
        </authorList>
    </citation>
    <scope>NUCLEOTIDE SEQUENCE [LARGE SCALE GENOMIC DNA]</scope>
    <source>
        <strain evidence="3 4">DSM 19504</strain>
    </source>
</reference>
<dbReference type="AlphaFoldDB" id="A0A521BVB9"/>
<evidence type="ECO:0000256" key="2">
    <source>
        <dbReference type="SAM" id="Phobius"/>
    </source>
</evidence>
<feature type="transmembrane region" description="Helical" evidence="2">
    <location>
        <begin position="169"/>
        <end position="202"/>
    </location>
</feature>
<feature type="transmembrane region" description="Helical" evidence="2">
    <location>
        <begin position="277"/>
        <end position="299"/>
    </location>
</feature>
<organism evidence="3 4">
    <name type="scientific">Halorubrum cibi</name>
    <dbReference type="NCBI Taxonomy" id="413815"/>
    <lineage>
        <taxon>Archaea</taxon>
        <taxon>Methanobacteriati</taxon>
        <taxon>Methanobacteriota</taxon>
        <taxon>Stenosarchaea group</taxon>
        <taxon>Halobacteria</taxon>
        <taxon>Halobacteriales</taxon>
        <taxon>Haloferacaceae</taxon>
        <taxon>Halorubrum</taxon>
    </lineage>
</organism>
<protein>
    <submittedName>
        <fullName evidence="3">Uncharacterized protein</fullName>
    </submittedName>
</protein>
<keyword evidence="2" id="KW-0812">Transmembrane</keyword>
<evidence type="ECO:0000256" key="1">
    <source>
        <dbReference type="SAM" id="MobiDB-lite"/>
    </source>
</evidence>
<keyword evidence="4" id="KW-1185">Reference proteome</keyword>
<feature type="compositionally biased region" description="Acidic residues" evidence="1">
    <location>
        <begin position="345"/>
        <end position="364"/>
    </location>
</feature>
<evidence type="ECO:0000313" key="3">
    <source>
        <dbReference type="EMBL" id="SMO50360.1"/>
    </source>
</evidence>
<dbReference type="Pfam" id="PF24400">
    <property type="entry name" value="DUF7544"/>
    <property type="match status" value="1"/>
</dbReference>
<feature type="transmembrane region" description="Helical" evidence="2">
    <location>
        <begin position="130"/>
        <end position="157"/>
    </location>
</feature>
<dbReference type="RefSeq" id="WP_246066443.1">
    <property type="nucleotide sequence ID" value="NZ_FXTD01000003.1"/>
</dbReference>
<keyword evidence="2" id="KW-0472">Membrane</keyword>
<feature type="region of interest" description="Disordered" evidence="1">
    <location>
        <begin position="329"/>
        <end position="364"/>
    </location>
</feature>
<sequence length="364" mass="38861">MSLHAVDEIERAFGVTREFLTPIDVRRWLKLAFVVFFVGGGVSLPSAQFNASAPSEEIPAGDVPGSLPNGLADALPADPLVIVAALVGAVVLLGALFAFVGAVMEFVLIESLRTGEVSIRHHWRRRWRQGLRLFGFRIAIGLPMLALVLGWLALLFVPLLTGRGLAVPFVAFLAGIPVLFVVGVGYGLVSGFTTVFAVPVMIRFDSGVLAAWRRLWGSIRAEWKQYLAYAVIAFLLTVAVGLIASIAVGIVAILLAVPFVVVAGIVHVSVSLSSTVGFAALVGLAVVFGLLMIIIWALAQVPVVTYLRYYALLVLGDIEASFDLVSDRREAADEPDRGPDRDEGASDLDDGVSDLDDETPENDG</sequence>
<dbReference type="EMBL" id="FXTD01000003">
    <property type="protein sequence ID" value="SMO50360.1"/>
    <property type="molecule type" value="Genomic_DNA"/>
</dbReference>
<feature type="transmembrane region" description="Helical" evidence="2">
    <location>
        <begin position="28"/>
        <end position="47"/>
    </location>
</feature>
<feature type="transmembrane region" description="Helical" evidence="2">
    <location>
        <begin position="80"/>
        <end position="109"/>
    </location>
</feature>
<gene>
    <name evidence="3" type="ORF">SAMN06264867_10342</name>
</gene>
<keyword evidence="2" id="KW-1133">Transmembrane helix</keyword>
<proteinExistence type="predicted"/>
<evidence type="ECO:0000313" key="4">
    <source>
        <dbReference type="Proteomes" id="UP000319712"/>
    </source>
</evidence>
<feature type="transmembrane region" description="Helical" evidence="2">
    <location>
        <begin position="223"/>
        <end position="244"/>
    </location>
</feature>
<accession>A0A521BVB9</accession>